<protein>
    <recommendedName>
        <fullName evidence="4">Secreted protein</fullName>
    </recommendedName>
</protein>
<dbReference type="EMBL" id="JAVFWL010000003">
    <property type="protein sequence ID" value="KAK6745260.1"/>
    <property type="molecule type" value="Genomic_DNA"/>
</dbReference>
<sequence length="99" mass="11171">MQRSFLLLLFVLAELLADLSIITLARTHEADMDAARIKCNVNQVSTKQQVFSLSVVDLILTDSCLMSSRICLAVKLGIYLTISHQNRLHLVITDKYHDL</sequence>
<evidence type="ECO:0000256" key="1">
    <source>
        <dbReference type="SAM" id="SignalP"/>
    </source>
</evidence>
<accession>A0ABR1D5X4</accession>
<name>A0ABR1D5X4_NECAM</name>
<evidence type="ECO:0000313" key="2">
    <source>
        <dbReference type="EMBL" id="KAK6745260.1"/>
    </source>
</evidence>
<reference evidence="2 3" key="1">
    <citation type="submission" date="2023-08" db="EMBL/GenBank/DDBJ databases">
        <title>A Necator americanus chromosomal reference genome.</title>
        <authorList>
            <person name="Ilik V."/>
            <person name="Petrzelkova K.J."/>
            <person name="Pardy F."/>
            <person name="Fuh T."/>
            <person name="Niatou-Singa F.S."/>
            <person name="Gouil Q."/>
            <person name="Baker L."/>
            <person name="Ritchie M.E."/>
            <person name="Jex A.R."/>
            <person name="Gazzola D."/>
            <person name="Li H."/>
            <person name="Toshio Fujiwara R."/>
            <person name="Zhan B."/>
            <person name="Aroian R.V."/>
            <person name="Pafco B."/>
            <person name="Schwarz E.M."/>
        </authorList>
    </citation>
    <scope>NUCLEOTIDE SEQUENCE [LARGE SCALE GENOMIC DNA]</scope>
    <source>
        <strain evidence="2 3">Aroian</strain>
        <tissue evidence="2">Whole animal</tissue>
    </source>
</reference>
<dbReference type="Proteomes" id="UP001303046">
    <property type="component" value="Unassembled WGS sequence"/>
</dbReference>
<keyword evidence="3" id="KW-1185">Reference proteome</keyword>
<feature type="signal peptide" evidence="1">
    <location>
        <begin position="1"/>
        <end position="17"/>
    </location>
</feature>
<feature type="chain" id="PRO_5046498109" description="Secreted protein" evidence="1">
    <location>
        <begin position="18"/>
        <end position="99"/>
    </location>
</feature>
<gene>
    <name evidence="2" type="primary">Necator_chrIII.g12543</name>
    <name evidence="2" type="ORF">RB195_011777</name>
</gene>
<evidence type="ECO:0000313" key="3">
    <source>
        <dbReference type="Proteomes" id="UP001303046"/>
    </source>
</evidence>
<proteinExistence type="predicted"/>
<evidence type="ECO:0008006" key="4">
    <source>
        <dbReference type="Google" id="ProtNLM"/>
    </source>
</evidence>
<comment type="caution">
    <text evidence="2">The sequence shown here is derived from an EMBL/GenBank/DDBJ whole genome shotgun (WGS) entry which is preliminary data.</text>
</comment>
<organism evidence="2 3">
    <name type="scientific">Necator americanus</name>
    <name type="common">Human hookworm</name>
    <dbReference type="NCBI Taxonomy" id="51031"/>
    <lineage>
        <taxon>Eukaryota</taxon>
        <taxon>Metazoa</taxon>
        <taxon>Ecdysozoa</taxon>
        <taxon>Nematoda</taxon>
        <taxon>Chromadorea</taxon>
        <taxon>Rhabditida</taxon>
        <taxon>Rhabditina</taxon>
        <taxon>Rhabditomorpha</taxon>
        <taxon>Strongyloidea</taxon>
        <taxon>Ancylostomatidae</taxon>
        <taxon>Bunostominae</taxon>
        <taxon>Necator</taxon>
    </lineage>
</organism>
<keyword evidence="1" id="KW-0732">Signal</keyword>